<evidence type="ECO:0008006" key="11">
    <source>
        <dbReference type="Google" id="ProtNLM"/>
    </source>
</evidence>
<evidence type="ECO:0000256" key="6">
    <source>
        <dbReference type="SAM" id="SignalP"/>
    </source>
</evidence>
<dbReference type="GO" id="GO:1904680">
    <property type="term" value="F:peptide transmembrane transporter activity"/>
    <property type="evidence" value="ECO:0007669"/>
    <property type="project" value="TreeGrafter"/>
</dbReference>
<protein>
    <recommendedName>
        <fullName evidence="11">Solute-binding protein family 5 domain-containing protein</fullName>
    </recommendedName>
</protein>
<keyword evidence="4 6" id="KW-0732">Signal</keyword>
<dbReference type="Gene3D" id="3.90.76.10">
    <property type="entry name" value="Dipeptide-binding Protein, Domain 1"/>
    <property type="match status" value="1"/>
</dbReference>
<dbReference type="InterPro" id="IPR000914">
    <property type="entry name" value="SBP_5_dom"/>
</dbReference>
<dbReference type="GO" id="GO:0030313">
    <property type="term" value="C:cell envelope"/>
    <property type="evidence" value="ECO:0007669"/>
    <property type="project" value="UniProtKB-SubCell"/>
</dbReference>
<keyword evidence="3" id="KW-0813">Transport</keyword>
<evidence type="ECO:0000259" key="7">
    <source>
        <dbReference type="Pfam" id="PF00496"/>
    </source>
</evidence>
<comment type="subcellular location">
    <subcellularLocation>
        <location evidence="1">Cell envelope</location>
    </subcellularLocation>
</comment>
<name>A0A1Y0ILN7_9BACL</name>
<gene>
    <name evidence="9" type="ORF">CBW65_10795</name>
</gene>
<keyword evidence="5" id="KW-0571">Peptide transport</keyword>
<dbReference type="Proteomes" id="UP000195437">
    <property type="component" value="Chromosome"/>
</dbReference>
<feature type="domain" description="Solute-binding protein family 5" evidence="7">
    <location>
        <begin position="190"/>
        <end position="569"/>
    </location>
</feature>
<evidence type="ECO:0000256" key="4">
    <source>
        <dbReference type="ARBA" id="ARBA00022729"/>
    </source>
</evidence>
<dbReference type="KEGG" id="tum:CBW65_10795"/>
<dbReference type="RefSeq" id="WP_087456818.1">
    <property type="nucleotide sequence ID" value="NZ_CP021434.1"/>
</dbReference>
<dbReference type="Pfam" id="PF00496">
    <property type="entry name" value="SBP_bac_5"/>
    <property type="match status" value="1"/>
</dbReference>
<dbReference type="GO" id="GO:0015833">
    <property type="term" value="P:peptide transport"/>
    <property type="evidence" value="ECO:0007669"/>
    <property type="project" value="UniProtKB-KW"/>
</dbReference>
<feature type="domain" description="Copper amine oxidase-like N-terminal" evidence="8">
    <location>
        <begin position="35"/>
        <end position="138"/>
    </location>
</feature>
<dbReference type="SUPFAM" id="SSF53850">
    <property type="entry name" value="Periplasmic binding protein-like II"/>
    <property type="match status" value="1"/>
</dbReference>
<evidence type="ECO:0000313" key="10">
    <source>
        <dbReference type="Proteomes" id="UP000195437"/>
    </source>
</evidence>
<comment type="similarity">
    <text evidence="2">Belongs to the bacterial solute-binding protein 5 family.</text>
</comment>
<feature type="chain" id="PRO_5039605740" description="Solute-binding protein family 5 domain-containing protein" evidence="6">
    <location>
        <begin position="22"/>
        <end position="653"/>
    </location>
</feature>
<dbReference type="CDD" id="cd08504">
    <property type="entry name" value="PBP2_OppA"/>
    <property type="match status" value="1"/>
</dbReference>
<organism evidence="9 10">
    <name type="scientific">Tumebacillus avium</name>
    <dbReference type="NCBI Taxonomy" id="1903704"/>
    <lineage>
        <taxon>Bacteria</taxon>
        <taxon>Bacillati</taxon>
        <taxon>Bacillota</taxon>
        <taxon>Bacilli</taxon>
        <taxon>Bacillales</taxon>
        <taxon>Alicyclobacillaceae</taxon>
        <taxon>Tumebacillus</taxon>
    </lineage>
</organism>
<dbReference type="PANTHER" id="PTHR30290:SF10">
    <property type="entry name" value="PERIPLASMIC OLIGOPEPTIDE-BINDING PROTEIN-RELATED"/>
    <property type="match status" value="1"/>
</dbReference>
<dbReference type="InterPro" id="IPR036582">
    <property type="entry name" value="Mao_N_sf"/>
</dbReference>
<dbReference type="OrthoDB" id="9772924at2"/>
<dbReference type="FunFam" id="3.90.76.10:FF:000001">
    <property type="entry name" value="Oligopeptide ABC transporter substrate-binding protein"/>
    <property type="match status" value="1"/>
</dbReference>
<evidence type="ECO:0000259" key="8">
    <source>
        <dbReference type="Pfam" id="PF07833"/>
    </source>
</evidence>
<dbReference type="Gene3D" id="3.40.190.10">
    <property type="entry name" value="Periplasmic binding protein-like II"/>
    <property type="match status" value="1"/>
</dbReference>
<evidence type="ECO:0000256" key="2">
    <source>
        <dbReference type="ARBA" id="ARBA00005695"/>
    </source>
</evidence>
<dbReference type="InterPro" id="IPR039424">
    <property type="entry name" value="SBP_5"/>
</dbReference>
<reference evidence="10" key="1">
    <citation type="submission" date="2017-05" db="EMBL/GenBank/DDBJ databases">
        <authorList>
            <person name="Sung H."/>
        </authorList>
    </citation>
    <scope>NUCLEOTIDE SEQUENCE [LARGE SCALE GENOMIC DNA]</scope>
    <source>
        <strain evidence="10">AR23208</strain>
    </source>
</reference>
<dbReference type="SUPFAM" id="SSF55383">
    <property type="entry name" value="Copper amine oxidase, domain N"/>
    <property type="match status" value="1"/>
</dbReference>
<dbReference type="PANTHER" id="PTHR30290">
    <property type="entry name" value="PERIPLASMIC BINDING COMPONENT OF ABC TRANSPORTER"/>
    <property type="match status" value="1"/>
</dbReference>
<evidence type="ECO:0000256" key="1">
    <source>
        <dbReference type="ARBA" id="ARBA00004196"/>
    </source>
</evidence>
<feature type="signal peptide" evidence="6">
    <location>
        <begin position="1"/>
        <end position="21"/>
    </location>
</feature>
<dbReference type="AlphaFoldDB" id="A0A1Y0ILN7"/>
<evidence type="ECO:0000256" key="5">
    <source>
        <dbReference type="ARBA" id="ARBA00022856"/>
    </source>
</evidence>
<evidence type="ECO:0000313" key="9">
    <source>
        <dbReference type="EMBL" id="ARU61438.1"/>
    </source>
</evidence>
<proteinExistence type="inferred from homology"/>
<accession>A0A1Y0ILN7</accession>
<keyword evidence="5" id="KW-0653">Protein transport</keyword>
<dbReference type="EMBL" id="CP021434">
    <property type="protein sequence ID" value="ARU61438.1"/>
    <property type="molecule type" value="Genomic_DNA"/>
</dbReference>
<dbReference type="Gene3D" id="3.30.457.10">
    <property type="entry name" value="Copper amine oxidase-like, N-terminal domain"/>
    <property type="match status" value="1"/>
</dbReference>
<evidence type="ECO:0000256" key="3">
    <source>
        <dbReference type="ARBA" id="ARBA00022448"/>
    </source>
</evidence>
<dbReference type="Pfam" id="PF07833">
    <property type="entry name" value="Cu_amine_oxidN1"/>
    <property type="match status" value="1"/>
</dbReference>
<dbReference type="Gene3D" id="3.10.105.10">
    <property type="entry name" value="Dipeptide-binding Protein, Domain 3"/>
    <property type="match status" value="1"/>
</dbReference>
<sequence>MKSRFTRSIVTMIAVSMLAVAGGGAAQASGIGVELDHKALKFQVQPYQKNGQTLVQLRTVVEALGGTVTWEGEKQQVRVEIGDDSGFVRIGGPMLVVNDQTFPLSVKAELKNGATMVPVRVLEKFGVDVNWNAGKNGVELFYQGNKMMLNLALSTEVNSMDPAKAYTPDAFTLIAQTNEGLVRIDQDGYPVAGVAKAWEVSPDGKTYTFRLRPEAKWSDGSQVRAQDFEFAWKRVLDPAMSVQWAYMLMDLEGAEDFNGGKQTSDMVGVKALDDRTLEVKLKRPVPYFIEGVAHPIFYPVKMSFVDRVGLEQHGQDPDKVLSNGPFKLTEWEHEGMMKLVKNEQYWDADAVKLDAVNYTIVNELVSRHNLYAQGVLDRIQLDQQEFIDKYKSAPEYSTVAEGITHYLTFQTAKGVTRNKLVRQALTYAINTKTLAEMQGDNDAATGYVPTGITDHHGKEFREQGVDLIAQADNVMKAKSMLAEGLKQLGLSEMPSLTLLVDDSLQKRKQAEQIAADWKTQLGVEIKVEAVPFKTRLLRTQEGNYDIALMAWGLDYNDAGTFLDMWGTGESINTANYSNPKYDELITSSDATAEMDVRTSALRAAESLLMEDMPVAPLYFNNKSYLTKPYVKGLETHTFWSQYDLKHAYVEGRK</sequence>
<keyword evidence="10" id="KW-1185">Reference proteome</keyword>
<dbReference type="InterPro" id="IPR012854">
    <property type="entry name" value="Cu_amine_oxidase-like_N"/>
</dbReference>